<keyword evidence="4 11" id="KW-0812">Transmembrane</keyword>
<dbReference type="Gene3D" id="1.20.58.90">
    <property type="match status" value="1"/>
</dbReference>
<dbReference type="InterPro" id="IPR000727">
    <property type="entry name" value="T_SNARE_dom"/>
</dbReference>
<organism evidence="13 14">
    <name type="scientific">Skeletonema marinoi</name>
    <dbReference type="NCBI Taxonomy" id="267567"/>
    <lineage>
        <taxon>Eukaryota</taxon>
        <taxon>Sar</taxon>
        <taxon>Stramenopiles</taxon>
        <taxon>Ochrophyta</taxon>
        <taxon>Bacillariophyta</taxon>
        <taxon>Coscinodiscophyceae</taxon>
        <taxon>Thalassiosirophycidae</taxon>
        <taxon>Thalassiosirales</taxon>
        <taxon>Skeletonemataceae</taxon>
        <taxon>Skeletonema</taxon>
        <taxon>Skeletonema marinoi-dohrnii complex</taxon>
    </lineage>
</organism>
<dbReference type="PANTHER" id="PTHR12791">
    <property type="entry name" value="GOLGI SNARE BET1-RELATED"/>
    <property type="match status" value="1"/>
</dbReference>
<dbReference type="SUPFAM" id="SSF47661">
    <property type="entry name" value="t-snare proteins"/>
    <property type="match status" value="1"/>
</dbReference>
<evidence type="ECO:0000256" key="4">
    <source>
        <dbReference type="ARBA" id="ARBA00022692"/>
    </source>
</evidence>
<sequence>MFRGDLTKKILLVDQELTTYTTLVQTTDTAVNTHAIKETKKQLKRHIKHAESTLSDLETTVRVVERQREKFPHIHDGEMESRKEFVRESKSRINDSKMMMQSEERRRGVVGNNGNGKVPDLEQGNASTSTTNNNSSNGVTNSAERSETMLMMQQQDDTLDDLDLAVTRVGYMAESIHEEIESQNKMLTDLGDDLADAEEQLGVVMGKLAKLLKTKSRCQIGLILILSLIVLVLFFLVLYT</sequence>
<dbReference type="InterPro" id="IPR010989">
    <property type="entry name" value="SNARE"/>
</dbReference>
<evidence type="ECO:0000313" key="14">
    <source>
        <dbReference type="Proteomes" id="UP001224775"/>
    </source>
</evidence>
<feature type="coiled-coil region" evidence="9">
    <location>
        <begin position="40"/>
        <end position="67"/>
    </location>
</feature>
<dbReference type="EMBL" id="JATAAI010000003">
    <property type="protein sequence ID" value="KAK1747119.1"/>
    <property type="molecule type" value="Genomic_DNA"/>
</dbReference>
<dbReference type="PROSITE" id="PS50192">
    <property type="entry name" value="T_SNARE"/>
    <property type="match status" value="1"/>
</dbReference>
<keyword evidence="6 11" id="KW-1133">Transmembrane helix</keyword>
<evidence type="ECO:0000256" key="6">
    <source>
        <dbReference type="ARBA" id="ARBA00022989"/>
    </source>
</evidence>
<evidence type="ECO:0000256" key="10">
    <source>
        <dbReference type="SAM" id="MobiDB-lite"/>
    </source>
</evidence>
<dbReference type="FunFam" id="1.20.5.110:FF:000072">
    <property type="entry name" value="Syntaxin, t-snare coiled-coil domain family"/>
    <property type="match status" value="1"/>
</dbReference>
<name>A0AAD9DIA0_9STRA</name>
<dbReference type="SUPFAM" id="SSF58038">
    <property type="entry name" value="SNARE fusion complex"/>
    <property type="match status" value="1"/>
</dbReference>
<feature type="domain" description="T-SNARE coiled-coil homology" evidence="12">
    <location>
        <begin position="149"/>
        <end position="211"/>
    </location>
</feature>
<dbReference type="InterPro" id="IPR015260">
    <property type="entry name" value="Syntaxin-6/10/61_N"/>
</dbReference>
<accession>A0AAD9DIA0</accession>
<keyword evidence="3" id="KW-0813">Transport</keyword>
<feature type="compositionally biased region" description="Low complexity" evidence="10">
    <location>
        <begin position="109"/>
        <end position="142"/>
    </location>
</feature>
<keyword evidence="9" id="KW-0175">Coiled coil</keyword>
<keyword evidence="5" id="KW-0653">Protein transport</keyword>
<evidence type="ECO:0000256" key="5">
    <source>
        <dbReference type="ARBA" id="ARBA00022927"/>
    </source>
</evidence>
<dbReference type="AlphaFoldDB" id="A0AAD9DIA0"/>
<feature type="transmembrane region" description="Helical" evidence="11">
    <location>
        <begin position="220"/>
        <end position="239"/>
    </location>
</feature>
<dbReference type="Proteomes" id="UP001224775">
    <property type="component" value="Unassembled WGS sequence"/>
</dbReference>
<evidence type="ECO:0000256" key="8">
    <source>
        <dbReference type="ARBA" id="ARBA00023136"/>
    </source>
</evidence>
<dbReference type="CDD" id="cd15841">
    <property type="entry name" value="SNARE_Qc"/>
    <property type="match status" value="1"/>
</dbReference>
<dbReference type="Gene3D" id="1.20.5.110">
    <property type="match status" value="1"/>
</dbReference>
<dbReference type="GO" id="GO:0015031">
    <property type="term" value="P:protein transport"/>
    <property type="evidence" value="ECO:0007669"/>
    <property type="project" value="UniProtKB-KW"/>
</dbReference>
<evidence type="ECO:0000256" key="1">
    <source>
        <dbReference type="ARBA" id="ARBA00004409"/>
    </source>
</evidence>
<keyword evidence="8 11" id="KW-0472">Membrane</keyword>
<feature type="region of interest" description="Disordered" evidence="10">
    <location>
        <begin position="87"/>
        <end position="142"/>
    </location>
</feature>
<comment type="caution">
    <text evidence="13">The sequence shown here is derived from an EMBL/GenBank/DDBJ whole genome shotgun (WGS) entry which is preliminary data.</text>
</comment>
<dbReference type="Pfam" id="PF09177">
    <property type="entry name" value="STX6_10_61_N"/>
    <property type="match status" value="1"/>
</dbReference>
<keyword evidence="7" id="KW-0333">Golgi apparatus</keyword>
<evidence type="ECO:0000259" key="12">
    <source>
        <dbReference type="PROSITE" id="PS50192"/>
    </source>
</evidence>
<evidence type="ECO:0000256" key="3">
    <source>
        <dbReference type="ARBA" id="ARBA00022448"/>
    </source>
</evidence>
<dbReference type="GO" id="GO:0000139">
    <property type="term" value="C:Golgi membrane"/>
    <property type="evidence" value="ECO:0007669"/>
    <property type="project" value="UniProtKB-SubCell"/>
</dbReference>
<dbReference type="GO" id="GO:0048193">
    <property type="term" value="P:Golgi vesicle transport"/>
    <property type="evidence" value="ECO:0007669"/>
    <property type="project" value="InterPro"/>
</dbReference>
<evidence type="ECO:0000313" key="13">
    <source>
        <dbReference type="EMBL" id="KAK1747119.1"/>
    </source>
</evidence>
<comment type="subcellular location">
    <subcellularLocation>
        <location evidence="1">Golgi apparatus membrane</location>
        <topology evidence="1">Single-pass type IV membrane protein</topology>
    </subcellularLocation>
</comment>
<proteinExistence type="inferred from homology"/>
<evidence type="ECO:0000256" key="9">
    <source>
        <dbReference type="SAM" id="Coils"/>
    </source>
</evidence>
<evidence type="ECO:0000256" key="11">
    <source>
        <dbReference type="SAM" id="Phobius"/>
    </source>
</evidence>
<keyword evidence="14" id="KW-1185">Reference proteome</keyword>
<evidence type="ECO:0000256" key="7">
    <source>
        <dbReference type="ARBA" id="ARBA00023034"/>
    </source>
</evidence>
<protein>
    <submittedName>
        <fullName evidence="13">Syntaxin-6</fullName>
    </submittedName>
</protein>
<reference evidence="13" key="1">
    <citation type="submission" date="2023-06" db="EMBL/GenBank/DDBJ databases">
        <title>Survivors Of The Sea: Transcriptome response of Skeletonema marinoi to long-term dormancy.</title>
        <authorList>
            <person name="Pinder M.I.M."/>
            <person name="Kourtchenko O."/>
            <person name="Robertson E.K."/>
            <person name="Larsson T."/>
            <person name="Maumus F."/>
            <person name="Osuna-Cruz C.M."/>
            <person name="Vancaester E."/>
            <person name="Stenow R."/>
            <person name="Vandepoele K."/>
            <person name="Ploug H."/>
            <person name="Bruchert V."/>
            <person name="Godhe A."/>
            <person name="Topel M."/>
        </authorList>
    </citation>
    <scope>NUCLEOTIDE SEQUENCE</scope>
    <source>
        <strain evidence="13">R05AC</strain>
    </source>
</reference>
<evidence type="ECO:0000256" key="2">
    <source>
        <dbReference type="ARBA" id="ARBA00009063"/>
    </source>
</evidence>
<gene>
    <name evidence="13" type="ORF">QTG54_002463</name>
</gene>
<comment type="similarity">
    <text evidence="2">Belongs to the syntaxin family.</text>
</comment>
<dbReference type="SMART" id="SM00397">
    <property type="entry name" value="t_SNARE"/>
    <property type="match status" value="1"/>
</dbReference>